<dbReference type="SUPFAM" id="SSF49265">
    <property type="entry name" value="Fibronectin type III"/>
    <property type="match status" value="1"/>
</dbReference>
<dbReference type="Pfam" id="PF00041">
    <property type="entry name" value="fn3"/>
    <property type="match status" value="1"/>
</dbReference>
<dbReference type="CDD" id="cd00063">
    <property type="entry name" value="FN3"/>
    <property type="match status" value="1"/>
</dbReference>
<dbReference type="AlphaFoldDB" id="A0A7R9A4G0"/>
<dbReference type="Pfam" id="PF18078">
    <property type="entry name" value="Thioredoxin_11"/>
    <property type="match status" value="1"/>
</dbReference>
<dbReference type="PANTHER" id="PTHR31594">
    <property type="entry name" value="AIG1-TYPE G DOMAIN-CONTAINING PROTEIN"/>
    <property type="match status" value="1"/>
</dbReference>
<dbReference type="InterPro" id="IPR056072">
    <property type="entry name" value="SNTX_MACPF/CDC-like_dom"/>
</dbReference>
<dbReference type="InterPro" id="IPR040581">
    <property type="entry name" value="Thioredoxin_11"/>
</dbReference>
<keyword evidence="3" id="KW-1185">Reference proteome</keyword>
<dbReference type="EMBL" id="LR899858">
    <property type="protein sequence ID" value="CAD7242944.1"/>
    <property type="molecule type" value="Genomic_DNA"/>
</dbReference>
<name>A0A7R9A4G0_9CRUS</name>
<dbReference type="InterPro" id="IPR048997">
    <property type="entry name" value="Stonustoxin-like_helical"/>
</dbReference>
<dbReference type="Gene3D" id="2.60.40.10">
    <property type="entry name" value="Immunoglobulins"/>
    <property type="match status" value="1"/>
</dbReference>
<dbReference type="Pfam" id="PF24674">
    <property type="entry name" value="MACPF_SNTX"/>
    <property type="match status" value="1"/>
</dbReference>
<dbReference type="InterPro" id="IPR052090">
    <property type="entry name" value="Cytolytic_pore-forming_toxin"/>
</dbReference>
<sequence>SLELACLGRPFQLGSLYDRRSDTIQTDITLWKKTTLEENTTESPLPSCSSEIIAEDGISEKTSALDIDASLKLSFLSGLVKVSGSGKYLDDRKSSSQQARVTLLYKSTSCFKGLTMEKLGTEGIEHLEVFEKDIATHVVTGIVYGVDAFFVFDRDVSFNETVRDVEGRLNAVFDKIKGSSAKGETLARANEAENSETYNLCCKYYGDVFLPKNPTTFQEALRVIEDLPTLSRKMSVPKRVYLFPLHKVDDRATRFIREVSVGIVLEVEEVLEFLHAVKVLADDLAKSNVCHHFSGVRTQLDIFRPLVDGYKEKFQQRIMPILKVVRGCGAEEVSLSQIVQQMISSPFNKEYLSNWLKGKEEEIRTLEKYLELFHEVPFAFDPGEFFNVAKDMKISSVICFVFDVGSKTDAYLEQMSAYLKGEELNNSSLECEIPQFWFDDQEIMLALEADMCNFLSFFKANKSKSNLKFVVTEKQLEKTSHDIFLYEDGVPRCFVPPGIPGVPKALKVTQDTIRLSWEPPRHGLEFVEGYWVSYRPLMGEDEWFEHAVTENTVNTTISGLIPNRKYVFKVQSVCSVGGSEYSAESEPIQMNPSKFDRVATAGNQN</sequence>
<dbReference type="InterPro" id="IPR003961">
    <property type="entry name" value="FN3_dom"/>
</dbReference>
<dbReference type="PANTHER" id="PTHR31594:SF16">
    <property type="entry name" value="SI:CH211-281L24.3"/>
    <property type="match status" value="1"/>
</dbReference>
<evidence type="ECO:0000313" key="2">
    <source>
        <dbReference type="EMBL" id="CAD7242944.1"/>
    </source>
</evidence>
<dbReference type="Pfam" id="PF21109">
    <property type="entry name" value="Stonustoxin_helical"/>
    <property type="match status" value="1"/>
</dbReference>
<feature type="domain" description="Fibronectin type-III" evidence="1">
    <location>
        <begin position="499"/>
        <end position="593"/>
    </location>
</feature>
<reference evidence="2" key="1">
    <citation type="submission" date="2020-11" db="EMBL/GenBank/DDBJ databases">
        <authorList>
            <person name="Tran Van P."/>
        </authorList>
    </citation>
    <scope>NUCLEOTIDE SEQUENCE</scope>
</reference>
<dbReference type="Proteomes" id="UP000677054">
    <property type="component" value="Unassembled WGS sequence"/>
</dbReference>
<evidence type="ECO:0000313" key="3">
    <source>
        <dbReference type="Proteomes" id="UP000677054"/>
    </source>
</evidence>
<accession>A0A7R9A4G0</accession>
<feature type="non-terminal residue" evidence="2">
    <location>
        <position position="1"/>
    </location>
</feature>
<dbReference type="EMBL" id="CAJPEV010000341">
    <property type="protein sequence ID" value="CAG0884210.1"/>
    <property type="molecule type" value="Genomic_DNA"/>
</dbReference>
<dbReference type="InterPro" id="IPR013783">
    <property type="entry name" value="Ig-like_fold"/>
</dbReference>
<gene>
    <name evidence="2" type="ORF">DSTB1V02_LOCUS2884</name>
</gene>
<dbReference type="InterPro" id="IPR036116">
    <property type="entry name" value="FN3_sf"/>
</dbReference>
<dbReference type="PROSITE" id="PS50853">
    <property type="entry name" value="FN3"/>
    <property type="match status" value="1"/>
</dbReference>
<dbReference type="OrthoDB" id="6360271at2759"/>
<evidence type="ECO:0000259" key="1">
    <source>
        <dbReference type="PROSITE" id="PS50853"/>
    </source>
</evidence>
<dbReference type="SMART" id="SM00060">
    <property type="entry name" value="FN3"/>
    <property type="match status" value="1"/>
</dbReference>
<protein>
    <recommendedName>
        <fullName evidence="1">Fibronectin type-III domain-containing protein</fullName>
    </recommendedName>
</protein>
<proteinExistence type="predicted"/>
<organism evidence="2">
    <name type="scientific">Darwinula stevensoni</name>
    <dbReference type="NCBI Taxonomy" id="69355"/>
    <lineage>
        <taxon>Eukaryota</taxon>
        <taxon>Metazoa</taxon>
        <taxon>Ecdysozoa</taxon>
        <taxon>Arthropoda</taxon>
        <taxon>Crustacea</taxon>
        <taxon>Oligostraca</taxon>
        <taxon>Ostracoda</taxon>
        <taxon>Podocopa</taxon>
        <taxon>Podocopida</taxon>
        <taxon>Darwinulocopina</taxon>
        <taxon>Darwinuloidea</taxon>
        <taxon>Darwinulidae</taxon>
        <taxon>Darwinula</taxon>
    </lineage>
</organism>